<organism evidence="9 10">
    <name type="scientific">Marinitoga piezophila (strain DSM 14283 / JCM 11233 / KA3)</name>
    <dbReference type="NCBI Taxonomy" id="443254"/>
    <lineage>
        <taxon>Bacteria</taxon>
        <taxon>Thermotogati</taxon>
        <taxon>Thermotogota</taxon>
        <taxon>Thermotogae</taxon>
        <taxon>Petrotogales</taxon>
        <taxon>Petrotogaceae</taxon>
        <taxon>Marinitoga</taxon>
    </lineage>
</organism>
<evidence type="ECO:0000256" key="1">
    <source>
        <dbReference type="ARBA" id="ARBA00002834"/>
    </source>
</evidence>
<proteinExistence type="predicted"/>
<keyword evidence="6" id="KW-0704">Schiff base</keyword>
<protein>
    <recommendedName>
        <fullName evidence="3">thiazole synthase</fullName>
        <ecNumber evidence="3">2.8.1.10</ecNumber>
    </recommendedName>
</protein>
<dbReference type="PANTHER" id="PTHR34266:SF2">
    <property type="entry name" value="THIAZOLE SYNTHASE"/>
    <property type="match status" value="1"/>
</dbReference>
<comment type="pathway">
    <text evidence="2">Cofactor biosynthesis; thiamine diphosphate biosynthesis.</text>
</comment>
<reference evidence="10" key="2">
    <citation type="submission" date="2012-01" db="EMBL/GenBank/DDBJ databases">
        <title>Complete sequence of chromosome of Marinitoga piezophila KA3.</title>
        <authorList>
            <person name="Lucas S."/>
            <person name="Han J."/>
            <person name="Lapidus A."/>
            <person name="Cheng J.-F."/>
            <person name="Goodwin L."/>
            <person name="Pitluck S."/>
            <person name="Peters L."/>
            <person name="Mikhailova N."/>
            <person name="Teshima H."/>
            <person name="Detter J.C."/>
            <person name="Han C."/>
            <person name="Tapia R."/>
            <person name="Land M."/>
            <person name="Hauser L."/>
            <person name="Kyrpides N."/>
            <person name="Ivanova N."/>
            <person name="Pagani I."/>
            <person name="Jebbar M."/>
            <person name="Vannier P."/>
            <person name="Oger P."/>
            <person name="Cario A."/>
            <person name="Bartlett D."/>
            <person name="Noll K.M."/>
            <person name="Woyke T."/>
        </authorList>
    </citation>
    <scope>NUCLEOTIDE SEQUENCE [LARGE SCALE GENOMIC DNA]</scope>
    <source>
        <strain evidence="10">DSM 14283 / JCM 11233 / KA3</strain>
    </source>
</reference>
<dbReference type="InterPro" id="IPR033983">
    <property type="entry name" value="Thiazole_synthase_ThiG"/>
</dbReference>
<evidence type="ECO:0000256" key="7">
    <source>
        <dbReference type="ARBA" id="ARBA00049897"/>
    </source>
</evidence>
<dbReference type="EC" id="2.8.1.10" evidence="3"/>
<dbReference type="KEGG" id="mpz:Marpi_0888"/>
<evidence type="ECO:0000313" key="10">
    <source>
        <dbReference type="Proteomes" id="UP000007161"/>
    </source>
</evidence>
<reference evidence="9 10" key="1">
    <citation type="journal article" date="2012" name="J. Bacteriol.">
        <title>Complete Genome Sequence of the Thermophilic, Piezophilic, Heterotrophic Bacterium Marinitoga piezophila KA3.</title>
        <authorList>
            <person name="Lucas S."/>
            <person name="Han J."/>
            <person name="Lapidus A."/>
            <person name="Cheng J.F."/>
            <person name="Goodwin L.A."/>
            <person name="Pitluck S."/>
            <person name="Peters L."/>
            <person name="Mikhailova N."/>
            <person name="Teshima H."/>
            <person name="Detter J.C."/>
            <person name="Han C."/>
            <person name="Tapia R."/>
            <person name="Land M."/>
            <person name="Hauser L."/>
            <person name="Kyrpides N.C."/>
            <person name="Ivanova N."/>
            <person name="Pagani I."/>
            <person name="Vannier P."/>
            <person name="Oger P."/>
            <person name="Bartlett D.H."/>
            <person name="Noll K.M."/>
            <person name="Woyke T."/>
            <person name="Jebbar M."/>
        </authorList>
    </citation>
    <scope>NUCLEOTIDE SEQUENCE [LARGE SCALE GENOMIC DNA]</scope>
    <source>
        <strain evidence="10">DSM 14283 / JCM 11233 / KA3</strain>
    </source>
</reference>
<evidence type="ECO:0000259" key="8">
    <source>
        <dbReference type="Pfam" id="PF05690"/>
    </source>
</evidence>
<dbReference type="EMBL" id="CP003257">
    <property type="protein sequence ID" value="AEX85304.1"/>
    <property type="molecule type" value="Genomic_DNA"/>
</dbReference>
<dbReference type="Pfam" id="PF05690">
    <property type="entry name" value="ThiG"/>
    <property type="match status" value="1"/>
</dbReference>
<dbReference type="UniPathway" id="UPA00060"/>
<evidence type="ECO:0000256" key="2">
    <source>
        <dbReference type="ARBA" id="ARBA00004948"/>
    </source>
</evidence>
<dbReference type="InterPro" id="IPR008867">
    <property type="entry name" value="ThiG"/>
</dbReference>
<name>H2J7B2_MARPK</name>
<dbReference type="Proteomes" id="UP000007161">
    <property type="component" value="Chromosome"/>
</dbReference>
<dbReference type="eggNOG" id="COG2022">
    <property type="taxonomic scope" value="Bacteria"/>
</dbReference>
<dbReference type="GO" id="GO:0009229">
    <property type="term" value="P:thiamine diphosphate biosynthetic process"/>
    <property type="evidence" value="ECO:0007669"/>
    <property type="project" value="UniProtKB-UniPathway"/>
</dbReference>
<dbReference type="AlphaFoldDB" id="H2J7B2"/>
<feature type="domain" description="Thiazole synthase ThiG" evidence="8">
    <location>
        <begin position="6"/>
        <end position="247"/>
    </location>
</feature>
<dbReference type="SUPFAM" id="SSF110399">
    <property type="entry name" value="ThiG-like"/>
    <property type="match status" value="1"/>
</dbReference>
<gene>
    <name evidence="9" type="ordered locus">Marpi_0888</name>
</gene>
<dbReference type="GO" id="GO:1990107">
    <property type="term" value="F:thiazole synthase activity"/>
    <property type="evidence" value="ECO:0007669"/>
    <property type="project" value="UniProtKB-EC"/>
</dbReference>
<dbReference type="HOGENOM" id="CLU_062233_1_0_0"/>
<evidence type="ECO:0000256" key="3">
    <source>
        <dbReference type="ARBA" id="ARBA00011960"/>
    </source>
</evidence>
<comment type="function">
    <text evidence="1">Catalyzes the rearrangement of 1-deoxy-D-xylulose 5-phosphate (DXP) to produce the thiazole phosphate moiety of thiamine. Sulfur is provided by the thiocarboxylate moiety of the carrier protein ThiS. In vitro, sulfur can be provided by H(2)S.</text>
</comment>
<comment type="catalytic activity">
    <reaction evidence="7">
        <text>[ThiS sulfur-carrier protein]-C-terminal-Gly-aminoethanethioate + 2-iminoacetate + 1-deoxy-D-xylulose 5-phosphate = [ThiS sulfur-carrier protein]-C-terminal Gly-Gly + 2-[(2R,5Z)-2-carboxy-4-methylthiazol-5(2H)-ylidene]ethyl phosphate + 2 H2O + H(+)</text>
        <dbReference type="Rhea" id="RHEA:26297"/>
        <dbReference type="Rhea" id="RHEA-COMP:12909"/>
        <dbReference type="Rhea" id="RHEA-COMP:19908"/>
        <dbReference type="ChEBI" id="CHEBI:15377"/>
        <dbReference type="ChEBI" id="CHEBI:15378"/>
        <dbReference type="ChEBI" id="CHEBI:57792"/>
        <dbReference type="ChEBI" id="CHEBI:62899"/>
        <dbReference type="ChEBI" id="CHEBI:77846"/>
        <dbReference type="ChEBI" id="CHEBI:90778"/>
        <dbReference type="ChEBI" id="CHEBI:232372"/>
        <dbReference type="EC" id="2.8.1.10"/>
    </reaction>
</comment>
<sequence>MVDIKFYNEEINNLFFMGTGKFKDYSIMKKAIEEAKIEVVTVAMRRASYGSLNESILDYISAKKIMVNTSGARNAEEALLIAQAGKELMNTDWIKIEIINDSKYLMPDNQETIKACKLLTEKGFKVFPYMCPDLYDARKMIENGAEVLMPLGSPIGTNKGFTTKELVKILLNEFDAKIIIDAGIGKPSHVSEAMEIGCHAVLANTAVSIAEDPVKMVKAFSLAAQAGRLAYLAGIPEEKEVAEASSPLFDYIGRD</sequence>
<evidence type="ECO:0000313" key="9">
    <source>
        <dbReference type="EMBL" id="AEX85304.1"/>
    </source>
</evidence>
<dbReference type="Gene3D" id="3.20.20.70">
    <property type="entry name" value="Aldolase class I"/>
    <property type="match status" value="1"/>
</dbReference>
<evidence type="ECO:0000256" key="4">
    <source>
        <dbReference type="ARBA" id="ARBA00022679"/>
    </source>
</evidence>
<accession>H2J7B2</accession>
<keyword evidence="4" id="KW-0808">Transferase</keyword>
<dbReference type="InterPro" id="IPR013785">
    <property type="entry name" value="Aldolase_TIM"/>
</dbReference>
<dbReference type="RefSeq" id="WP_014296376.1">
    <property type="nucleotide sequence ID" value="NC_016751.1"/>
</dbReference>
<evidence type="ECO:0000256" key="6">
    <source>
        <dbReference type="ARBA" id="ARBA00023270"/>
    </source>
</evidence>
<keyword evidence="10" id="KW-1185">Reference proteome</keyword>
<dbReference type="STRING" id="443254.Marpi_0888"/>
<evidence type="ECO:0000256" key="5">
    <source>
        <dbReference type="ARBA" id="ARBA00022977"/>
    </source>
</evidence>
<keyword evidence="5" id="KW-0784">Thiamine biosynthesis</keyword>
<dbReference type="PANTHER" id="PTHR34266">
    <property type="entry name" value="THIAZOLE SYNTHASE"/>
    <property type="match status" value="1"/>
</dbReference>